<dbReference type="PANTHER" id="PTHR43047">
    <property type="entry name" value="TWO-COMPONENT HISTIDINE PROTEIN KINASE"/>
    <property type="match status" value="1"/>
</dbReference>
<name>A0A1H1NVM8_9PSED</name>
<evidence type="ECO:0000259" key="23">
    <source>
        <dbReference type="PROSITE" id="PS50894"/>
    </source>
</evidence>
<dbReference type="InterPro" id="IPR036097">
    <property type="entry name" value="HisK_dim/P_sf"/>
</dbReference>
<comment type="subcellular location">
    <subcellularLocation>
        <location evidence="2">Cell inner membrane</location>
        <topology evidence="2">Multi-pass membrane protein</topology>
    </subcellularLocation>
</comment>
<dbReference type="Gene3D" id="3.40.50.2300">
    <property type="match status" value="1"/>
</dbReference>
<dbReference type="SMART" id="SM00091">
    <property type="entry name" value="PAS"/>
    <property type="match status" value="1"/>
</dbReference>
<dbReference type="CDD" id="cd17546">
    <property type="entry name" value="REC_hyHK_CKI1_RcsC-like"/>
    <property type="match status" value="1"/>
</dbReference>
<protein>
    <recommendedName>
        <fullName evidence="3">histidine kinase</fullName>
        <ecNumber evidence="3">2.7.13.3</ecNumber>
    </recommendedName>
</protein>
<accession>A0A1H1NVM8</accession>
<keyword evidence="10" id="KW-0547">Nucleotide-binding</keyword>
<evidence type="ECO:0000256" key="4">
    <source>
        <dbReference type="ARBA" id="ARBA00022475"/>
    </source>
</evidence>
<dbReference type="InterPro" id="IPR003594">
    <property type="entry name" value="HATPase_dom"/>
</dbReference>
<keyword evidence="9" id="KW-0732">Signal</keyword>
<dbReference type="EMBL" id="LT629777">
    <property type="protein sequence ID" value="SDS03028.1"/>
    <property type="molecule type" value="Genomic_DNA"/>
</dbReference>
<dbReference type="SUPFAM" id="SSF53850">
    <property type="entry name" value="Periplasmic binding protein-like II"/>
    <property type="match status" value="2"/>
</dbReference>
<dbReference type="SUPFAM" id="SSF47226">
    <property type="entry name" value="Histidine-containing phosphotransfer domain, HPT domain"/>
    <property type="match status" value="1"/>
</dbReference>
<feature type="domain" description="Histidine kinase" evidence="19">
    <location>
        <begin position="747"/>
        <end position="970"/>
    </location>
</feature>
<dbReference type="InterPro" id="IPR001638">
    <property type="entry name" value="Solute-binding_3/MltF_N"/>
</dbReference>
<dbReference type="PROSITE" id="PS50113">
    <property type="entry name" value="PAC"/>
    <property type="match status" value="1"/>
</dbReference>
<dbReference type="GO" id="GO:0005886">
    <property type="term" value="C:plasma membrane"/>
    <property type="evidence" value="ECO:0007669"/>
    <property type="project" value="UniProtKB-SubCell"/>
</dbReference>
<feature type="transmembrane region" description="Helical" evidence="18">
    <location>
        <begin position="35"/>
        <end position="57"/>
    </location>
</feature>
<evidence type="ECO:0000256" key="15">
    <source>
        <dbReference type="ARBA" id="ARBA00023136"/>
    </source>
</evidence>
<evidence type="ECO:0000256" key="14">
    <source>
        <dbReference type="ARBA" id="ARBA00023012"/>
    </source>
</evidence>
<evidence type="ECO:0000313" key="24">
    <source>
        <dbReference type="EMBL" id="SDS03028.1"/>
    </source>
</evidence>
<keyword evidence="12" id="KW-0067">ATP-binding</keyword>
<feature type="domain" description="PAS" evidence="21">
    <location>
        <begin position="603"/>
        <end position="675"/>
    </location>
</feature>
<dbReference type="GO" id="GO:0009927">
    <property type="term" value="F:histidine phosphotransfer kinase activity"/>
    <property type="evidence" value="ECO:0007669"/>
    <property type="project" value="TreeGrafter"/>
</dbReference>
<evidence type="ECO:0000256" key="12">
    <source>
        <dbReference type="ARBA" id="ARBA00022840"/>
    </source>
</evidence>
<dbReference type="Pfam" id="PF01627">
    <property type="entry name" value="Hpt"/>
    <property type="match status" value="1"/>
</dbReference>
<dbReference type="PROSITE" id="PS50109">
    <property type="entry name" value="HIS_KIN"/>
    <property type="match status" value="1"/>
</dbReference>
<dbReference type="PRINTS" id="PR00344">
    <property type="entry name" value="BCTRLSENSOR"/>
</dbReference>
<sequence length="1228" mass="136784">MAGFIVFACQTFPLFFISIESKGGGYSVMACLRRAIYSILALLPWVLLAGLPGHLMAAQGLPFSLPASFVELARLPLSTDEQRWLGPERRLRVGISVADYEPVDITSDRNRYQGISADYVGLIRDRLGVTVEVLGFAERDQAVEALRHGQIDLLTSANGFERGFPDLVFSSDYMPDRSVIVSRSDTADLNNLRGQKVVLLEGYADAQVVHATYPQSRIILAPTLYSALEALAQGEVDAFIGNEVIVRAYKTMRPHMGLHIRGQSALPPIGFAFATRRSEPQLSGLVQRVLDSIDEAVRREILARWTTGFGSDIAQPRLELTLTEQAWIDQHPQVVVASQQYQPYIYKDVHNRWVGLNADLLARISRMTGLQFVFEESFSTVQTLEMLKDGRALMNGSLAESPERKAFLNFTYAFGGSSWVFVVPAHDAQLGSLKQLAGRVLALPQEHALQGMIRREYPDIVLRSVRTQEEARSLVESGEAAATIQSDARAYLYPMSSLKVGRSVDGLWSADNFSVVKAAPELLSILNKSLEAFPVAELRALRIKWLGAVPVAPPPSVWKRVPLWGYALSAAMLLLGGVSLAWNRRLNIQIRQRRLAEQELNDRLAFQRALLDGIPDPIFVRDLQGRLITCNRSYEQRLSTTLEQVQGCRITEECLLLPRAAQELHDEFLRLLENQQPVFRDLQLELPNGSIDIYLWMVPFHSAGAQLQGLLGGWIDITERKQLEGQLTEARRQAERASHAKSAFLATMSHEIRTPMGAIIGLLEVEREQALASGQVFSHGLQVAYQSARELTALIGDSLDLAKIEAGGMRLVLQPTDLRPLLEGVVQLFEALAREKGIVLSLGIDPSLAGLYRLDPLRLRQVLHNLIGNALKFTSKGFVRVRVRRLSQGADTDRLSIDIEDSGKGIGPQQQATLFAPFMQARGETDEEHEGTGLGLSICKQLVELMDGVIELESQLGRGTRVYIELPLKRETQPSAPVSLDSARLRLPCLNVLIVDDLSANRLVLQQQLSFLGQRVDTCQTAQAALQAWRDRHFDLVISDCNMPGMSGYELARAIRRIEEQEQRAACVIIGCTANAISDERQRCQQAGMNDLLVKPVLLDDLTRLLAQIDPREKSFDLQTLRSMTQADAAVLQHMLLELWKNLRDERRELQTLVDRDDWDGVAAGVHRLKGIACLVDAIALAQACVDMDRCVKLRRTEHLRAHWPVLKAVIERMIADIEPSLQEKPAL</sequence>
<evidence type="ECO:0000259" key="20">
    <source>
        <dbReference type="PROSITE" id="PS50110"/>
    </source>
</evidence>
<evidence type="ECO:0000256" key="11">
    <source>
        <dbReference type="ARBA" id="ARBA00022777"/>
    </source>
</evidence>
<evidence type="ECO:0000256" key="3">
    <source>
        <dbReference type="ARBA" id="ARBA00012438"/>
    </source>
</evidence>
<keyword evidence="25" id="KW-1185">Reference proteome</keyword>
<evidence type="ECO:0000256" key="17">
    <source>
        <dbReference type="PROSITE-ProRule" id="PRU00169"/>
    </source>
</evidence>
<dbReference type="FunFam" id="3.30.565.10:FF:000010">
    <property type="entry name" value="Sensor histidine kinase RcsC"/>
    <property type="match status" value="1"/>
</dbReference>
<dbReference type="PROSITE" id="PS50110">
    <property type="entry name" value="RESPONSE_REGULATORY"/>
    <property type="match status" value="1"/>
</dbReference>
<evidence type="ECO:0000259" key="22">
    <source>
        <dbReference type="PROSITE" id="PS50113"/>
    </source>
</evidence>
<feature type="domain" description="PAC" evidence="22">
    <location>
        <begin position="678"/>
        <end position="729"/>
    </location>
</feature>
<evidence type="ECO:0000256" key="6">
    <source>
        <dbReference type="ARBA" id="ARBA00022553"/>
    </source>
</evidence>
<dbReference type="CDD" id="cd13705">
    <property type="entry name" value="PBP2_BvgS_D1"/>
    <property type="match status" value="1"/>
</dbReference>
<dbReference type="InterPro" id="IPR011006">
    <property type="entry name" value="CheY-like_superfamily"/>
</dbReference>
<dbReference type="CDD" id="cd13707">
    <property type="entry name" value="PBP2_BvgS_D2"/>
    <property type="match status" value="1"/>
</dbReference>
<dbReference type="SUPFAM" id="SSF55785">
    <property type="entry name" value="PYP-like sensor domain (PAS domain)"/>
    <property type="match status" value="1"/>
</dbReference>
<keyword evidence="6 17" id="KW-0597">Phosphoprotein</keyword>
<evidence type="ECO:0000256" key="10">
    <source>
        <dbReference type="ARBA" id="ARBA00022741"/>
    </source>
</evidence>
<evidence type="ECO:0000256" key="1">
    <source>
        <dbReference type="ARBA" id="ARBA00000085"/>
    </source>
</evidence>
<dbReference type="InterPro" id="IPR049871">
    <property type="entry name" value="BvgS-like_periplasmic2"/>
</dbReference>
<dbReference type="Pfam" id="PF00512">
    <property type="entry name" value="HisKA"/>
    <property type="match status" value="1"/>
</dbReference>
<evidence type="ECO:0000259" key="21">
    <source>
        <dbReference type="PROSITE" id="PS50112"/>
    </source>
</evidence>
<keyword evidence="8 18" id="KW-0812">Transmembrane</keyword>
<keyword evidence="7" id="KW-0808">Transferase</keyword>
<organism evidence="24 25">
    <name type="scientific">Pseudomonas asplenii</name>
    <dbReference type="NCBI Taxonomy" id="53407"/>
    <lineage>
        <taxon>Bacteria</taxon>
        <taxon>Pseudomonadati</taxon>
        <taxon>Pseudomonadota</taxon>
        <taxon>Gammaproteobacteria</taxon>
        <taxon>Pseudomonadales</taxon>
        <taxon>Pseudomonadaceae</taxon>
        <taxon>Pseudomonas</taxon>
    </lineage>
</organism>
<dbReference type="PANTHER" id="PTHR43047:SF72">
    <property type="entry name" value="OSMOSENSING HISTIDINE PROTEIN KINASE SLN1"/>
    <property type="match status" value="1"/>
</dbReference>
<dbReference type="CDD" id="cd00082">
    <property type="entry name" value="HisKA"/>
    <property type="match status" value="1"/>
</dbReference>
<feature type="domain" description="Response regulatory" evidence="20">
    <location>
        <begin position="991"/>
        <end position="1110"/>
    </location>
</feature>
<gene>
    <name evidence="24" type="ORF">SAMN05216598_0296</name>
</gene>
<keyword evidence="14" id="KW-0902">Two-component regulatory system</keyword>
<evidence type="ECO:0000256" key="13">
    <source>
        <dbReference type="ARBA" id="ARBA00022989"/>
    </source>
</evidence>
<dbReference type="NCBIfam" id="TIGR00229">
    <property type="entry name" value="sensory_box"/>
    <property type="match status" value="1"/>
</dbReference>
<dbReference type="Gene3D" id="3.30.450.20">
    <property type="entry name" value="PAS domain"/>
    <property type="match status" value="1"/>
</dbReference>
<dbReference type="InterPro" id="IPR000700">
    <property type="entry name" value="PAS-assoc_C"/>
</dbReference>
<dbReference type="Pfam" id="PF00072">
    <property type="entry name" value="Response_reg"/>
    <property type="match status" value="1"/>
</dbReference>
<feature type="domain" description="HPt" evidence="23">
    <location>
        <begin position="1128"/>
        <end position="1228"/>
    </location>
</feature>
<keyword evidence="5" id="KW-0997">Cell inner membrane</keyword>
<dbReference type="Pfam" id="PF08448">
    <property type="entry name" value="PAS_4"/>
    <property type="match status" value="1"/>
</dbReference>
<dbReference type="InterPro" id="IPR036890">
    <property type="entry name" value="HATPase_C_sf"/>
</dbReference>
<keyword evidence="4" id="KW-1003">Cell membrane</keyword>
<dbReference type="GO" id="GO:0005524">
    <property type="term" value="F:ATP binding"/>
    <property type="evidence" value="ECO:0007669"/>
    <property type="project" value="UniProtKB-KW"/>
</dbReference>
<dbReference type="GO" id="GO:0000155">
    <property type="term" value="F:phosphorelay sensor kinase activity"/>
    <property type="evidence" value="ECO:0007669"/>
    <property type="project" value="InterPro"/>
</dbReference>
<dbReference type="PROSITE" id="PS50894">
    <property type="entry name" value="HPT"/>
    <property type="match status" value="1"/>
</dbReference>
<dbReference type="Gene3D" id="3.40.190.10">
    <property type="entry name" value="Periplasmic binding protein-like II"/>
    <property type="match status" value="4"/>
</dbReference>
<evidence type="ECO:0000256" key="8">
    <source>
        <dbReference type="ARBA" id="ARBA00022692"/>
    </source>
</evidence>
<evidence type="ECO:0000256" key="7">
    <source>
        <dbReference type="ARBA" id="ARBA00022679"/>
    </source>
</evidence>
<dbReference type="Proteomes" id="UP000199524">
    <property type="component" value="Chromosome I"/>
</dbReference>
<dbReference type="SUPFAM" id="SSF52172">
    <property type="entry name" value="CheY-like"/>
    <property type="match status" value="1"/>
</dbReference>
<dbReference type="SUPFAM" id="SSF47384">
    <property type="entry name" value="Homodimeric domain of signal transducing histidine kinase"/>
    <property type="match status" value="1"/>
</dbReference>
<keyword evidence="15 18" id="KW-0472">Membrane</keyword>
<dbReference type="EC" id="2.7.13.3" evidence="3"/>
<proteinExistence type="predicted"/>
<dbReference type="InterPro" id="IPR000014">
    <property type="entry name" value="PAS"/>
</dbReference>
<comment type="catalytic activity">
    <reaction evidence="1">
        <text>ATP + protein L-histidine = ADP + protein N-phospho-L-histidine.</text>
        <dbReference type="EC" id="2.7.13.3"/>
    </reaction>
</comment>
<dbReference type="Pfam" id="PF00497">
    <property type="entry name" value="SBP_bac_3"/>
    <property type="match status" value="2"/>
</dbReference>
<evidence type="ECO:0000256" key="18">
    <source>
        <dbReference type="SAM" id="Phobius"/>
    </source>
</evidence>
<evidence type="ECO:0000256" key="9">
    <source>
        <dbReference type="ARBA" id="ARBA00022729"/>
    </source>
</evidence>
<keyword evidence="11 24" id="KW-0418">Kinase</keyword>
<dbReference type="PROSITE" id="PS50112">
    <property type="entry name" value="PAS"/>
    <property type="match status" value="1"/>
</dbReference>
<dbReference type="CDD" id="cd16922">
    <property type="entry name" value="HATPase_EvgS-ArcB-TorS-like"/>
    <property type="match status" value="1"/>
</dbReference>
<dbReference type="SMART" id="SM00387">
    <property type="entry name" value="HATPase_c"/>
    <property type="match status" value="1"/>
</dbReference>
<dbReference type="InterPro" id="IPR008207">
    <property type="entry name" value="Sig_transdc_His_kin_Hpt_dom"/>
</dbReference>
<dbReference type="AlphaFoldDB" id="A0A1H1NVM8"/>
<evidence type="ECO:0000313" key="25">
    <source>
        <dbReference type="Proteomes" id="UP000199524"/>
    </source>
</evidence>
<dbReference type="InterPro" id="IPR036641">
    <property type="entry name" value="HPT_dom_sf"/>
</dbReference>
<feature type="modified residue" description="Phosphohistidine" evidence="16">
    <location>
        <position position="1167"/>
    </location>
</feature>
<evidence type="ECO:0000256" key="2">
    <source>
        <dbReference type="ARBA" id="ARBA00004429"/>
    </source>
</evidence>
<dbReference type="InterPro" id="IPR013656">
    <property type="entry name" value="PAS_4"/>
</dbReference>
<dbReference type="SMART" id="SM00062">
    <property type="entry name" value="PBPb"/>
    <property type="match status" value="2"/>
</dbReference>
<dbReference type="InterPro" id="IPR003661">
    <property type="entry name" value="HisK_dim/P_dom"/>
</dbReference>
<dbReference type="CDD" id="cd00130">
    <property type="entry name" value="PAS"/>
    <property type="match status" value="1"/>
</dbReference>
<reference evidence="25" key="1">
    <citation type="submission" date="2016-10" db="EMBL/GenBank/DDBJ databases">
        <authorList>
            <person name="Varghese N."/>
            <person name="Submissions S."/>
        </authorList>
    </citation>
    <scope>NUCLEOTIDE SEQUENCE [LARGE SCALE GENOMIC DNA]</scope>
    <source>
        <strain evidence="25">ATCC 23835</strain>
    </source>
</reference>
<evidence type="ECO:0000256" key="16">
    <source>
        <dbReference type="PROSITE-ProRule" id="PRU00110"/>
    </source>
</evidence>
<dbReference type="SMART" id="SM00388">
    <property type="entry name" value="HisKA"/>
    <property type="match status" value="1"/>
</dbReference>
<dbReference type="InterPro" id="IPR001789">
    <property type="entry name" value="Sig_transdc_resp-reg_receiver"/>
</dbReference>
<keyword evidence="13 18" id="KW-1133">Transmembrane helix</keyword>
<dbReference type="Gene3D" id="1.20.120.160">
    <property type="entry name" value="HPT domain"/>
    <property type="match status" value="1"/>
</dbReference>
<dbReference type="Gene3D" id="1.10.287.130">
    <property type="match status" value="1"/>
</dbReference>
<dbReference type="InterPro" id="IPR005467">
    <property type="entry name" value="His_kinase_dom"/>
</dbReference>
<evidence type="ECO:0000259" key="19">
    <source>
        <dbReference type="PROSITE" id="PS50109"/>
    </source>
</evidence>
<dbReference type="Pfam" id="PF02518">
    <property type="entry name" value="HATPase_c"/>
    <property type="match status" value="1"/>
</dbReference>
<dbReference type="InterPro" id="IPR049870">
    <property type="entry name" value="BvgS-like_periplasmic1"/>
</dbReference>
<dbReference type="InterPro" id="IPR004358">
    <property type="entry name" value="Sig_transdc_His_kin-like_C"/>
</dbReference>
<dbReference type="SMART" id="SM00448">
    <property type="entry name" value="REC"/>
    <property type="match status" value="1"/>
</dbReference>
<evidence type="ECO:0000256" key="5">
    <source>
        <dbReference type="ARBA" id="ARBA00022519"/>
    </source>
</evidence>
<feature type="modified residue" description="4-aspartylphosphate" evidence="17">
    <location>
        <position position="1040"/>
    </location>
</feature>
<dbReference type="InterPro" id="IPR035965">
    <property type="entry name" value="PAS-like_dom_sf"/>
</dbReference>
<dbReference type="Gene3D" id="3.30.565.10">
    <property type="entry name" value="Histidine kinase-like ATPase, C-terminal domain"/>
    <property type="match status" value="1"/>
</dbReference>
<dbReference type="SUPFAM" id="SSF55874">
    <property type="entry name" value="ATPase domain of HSP90 chaperone/DNA topoisomerase II/histidine kinase"/>
    <property type="match status" value="1"/>
</dbReference>